<gene>
    <name evidence="1" type="ORF">PEVE_00005200</name>
</gene>
<protein>
    <submittedName>
        <fullName evidence="1">Uncharacterized protein</fullName>
    </submittedName>
</protein>
<sequence length="95" mass="11008">PLLLLSGNFPQYLGTWNRSLSVIMSNHYCTSMRQGTCLCLWLVLVNIALDHQQQIADISRLRKFNTSLPRSHFCGEKRCVMRQKETIMKQGVLRI</sequence>
<feature type="non-terminal residue" evidence="1">
    <location>
        <position position="95"/>
    </location>
</feature>
<organism evidence="1 2">
    <name type="scientific">Porites evermanni</name>
    <dbReference type="NCBI Taxonomy" id="104178"/>
    <lineage>
        <taxon>Eukaryota</taxon>
        <taxon>Metazoa</taxon>
        <taxon>Cnidaria</taxon>
        <taxon>Anthozoa</taxon>
        <taxon>Hexacorallia</taxon>
        <taxon>Scleractinia</taxon>
        <taxon>Fungiina</taxon>
        <taxon>Poritidae</taxon>
        <taxon>Porites</taxon>
    </lineage>
</organism>
<feature type="non-terminal residue" evidence="1">
    <location>
        <position position="1"/>
    </location>
</feature>
<keyword evidence="2" id="KW-1185">Reference proteome</keyword>
<name>A0ABN8LRT2_9CNID</name>
<dbReference type="Proteomes" id="UP001159427">
    <property type="component" value="Unassembled WGS sequence"/>
</dbReference>
<accession>A0ABN8LRT2</accession>
<evidence type="ECO:0000313" key="1">
    <source>
        <dbReference type="EMBL" id="CAH3019994.1"/>
    </source>
</evidence>
<comment type="caution">
    <text evidence="1">The sequence shown here is derived from an EMBL/GenBank/DDBJ whole genome shotgun (WGS) entry which is preliminary data.</text>
</comment>
<evidence type="ECO:0000313" key="2">
    <source>
        <dbReference type="Proteomes" id="UP001159427"/>
    </source>
</evidence>
<reference evidence="1 2" key="1">
    <citation type="submission" date="2022-05" db="EMBL/GenBank/DDBJ databases">
        <authorList>
            <consortium name="Genoscope - CEA"/>
            <person name="William W."/>
        </authorList>
    </citation>
    <scope>NUCLEOTIDE SEQUENCE [LARGE SCALE GENOMIC DNA]</scope>
</reference>
<dbReference type="EMBL" id="CALNXI010000133">
    <property type="protein sequence ID" value="CAH3019994.1"/>
    <property type="molecule type" value="Genomic_DNA"/>
</dbReference>
<proteinExistence type="predicted"/>